<evidence type="ECO:0000256" key="3">
    <source>
        <dbReference type="ARBA" id="ARBA00022448"/>
    </source>
</evidence>
<comment type="similarity">
    <text evidence="2">Belongs to the TrkH potassium transport family.</text>
</comment>
<dbReference type="InterPro" id="IPR003445">
    <property type="entry name" value="Cat_transpt"/>
</dbReference>
<dbReference type="GO" id="GO:0005886">
    <property type="term" value="C:plasma membrane"/>
    <property type="evidence" value="ECO:0007669"/>
    <property type="project" value="UniProtKB-SubCell"/>
</dbReference>
<keyword evidence="4" id="KW-1003">Cell membrane</keyword>
<feature type="transmembrane region" description="Helical" evidence="9">
    <location>
        <begin position="265"/>
        <end position="282"/>
    </location>
</feature>
<evidence type="ECO:0000313" key="10">
    <source>
        <dbReference type="EMBL" id="EFQ04106.1"/>
    </source>
</evidence>
<accession>E2ZCB9</accession>
<feature type="transmembrane region" description="Helical" evidence="9">
    <location>
        <begin position="179"/>
        <end position="199"/>
    </location>
</feature>
<feature type="transmembrane region" description="Helical" evidence="9">
    <location>
        <begin position="227"/>
        <end position="245"/>
    </location>
</feature>
<evidence type="ECO:0000256" key="5">
    <source>
        <dbReference type="ARBA" id="ARBA00022692"/>
    </source>
</evidence>
<keyword evidence="11" id="KW-1185">Reference proteome</keyword>
<dbReference type="GO" id="GO:0008324">
    <property type="term" value="F:monoatomic cation transmembrane transporter activity"/>
    <property type="evidence" value="ECO:0007669"/>
    <property type="project" value="InterPro"/>
</dbReference>
<keyword evidence="7" id="KW-0406">Ion transport</keyword>
<keyword evidence="6 9" id="KW-1133">Transmembrane helix</keyword>
<proteinExistence type="inferred from homology"/>
<dbReference type="HOGENOM" id="CLU_030708_0_2_9"/>
<dbReference type="PANTHER" id="PTHR32024">
    <property type="entry name" value="TRK SYSTEM POTASSIUM UPTAKE PROTEIN TRKG-RELATED"/>
    <property type="match status" value="1"/>
</dbReference>
<dbReference type="RefSeq" id="WP_006942453.1">
    <property type="nucleotide sequence ID" value="NZ_GL538208.1"/>
</dbReference>
<protein>
    <submittedName>
        <fullName evidence="10">Cation transport protein</fullName>
    </submittedName>
</protein>
<feature type="transmembrane region" description="Helical" evidence="9">
    <location>
        <begin position="69"/>
        <end position="90"/>
    </location>
</feature>
<keyword evidence="5 9" id="KW-0812">Transmembrane</keyword>
<feature type="transmembrane region" description="Helical" evidence="9">
    <location>
        <begin position="411"/>
        <end position="431"/>
    </location>
</feature>
<dbReference type="AlphaFoldDB" id="E2ZCB9"/>
<feature type="transmembrane region" description="Helical" evidence="9">
    <location>
        <begin position="34"/>
        <end position="57"/>
    </location>
</feature>
<evidence type="ECO:0000256" key="6">
    <source>
        <dbReference type="ARBA" id="ARBA00022989"/>
    </source>
</evidence>
<dbReference type="eggNOG" id="COG0168">
    <property type="taxonomic scope" value="Bacteria"/>
</dbReference>
<feature type="transmembrane region" description="Helical" evidence="9">
    <location>
        <begin position="7"/>
        <end position="28"/>
    </location>
</feature>
<evidence type="ECO:0000256" key="7">
    <source>
        <dbReference type="ARBA" id="ARBA00023065"/>
    </source>
</evidence>
<dbReference type="STRING" id="706434.HMPREF9429_01291"/>
<sequence>MKGAFIFYGLSRILAFFTVGALLITALSLYSETGVTMCFLPTLALAGIGSCLCYGPGKARRQQMRLSEGAVLLTGSWVVLALLGALPFIISHRLSVVDGILDSVSAVTTNGLFLLSHEETGIFKDWHILLEWMGAFIFINLFVTVMPQISKVFSIGLSDDNPFAFTPGIRRMNSYLKPVSVTFVVITLLSITAFIMAGLPLHTAVLQALTTVSTGGTTVEHLGNRPVVWACVFSMFLAGCNFLLLYRVTSERTLRPLWRNTEIRVFLAVLLGASLLLSMNIHDRAGFEWNESLRLSVFYVLSFLTTTGFTGANLTLFPDFDKMLLFILTFVGGCVGSVTGGMKIIRFLILFKMSSQELLRTLHPQMVISVKANGVFVSLPVINRVLNVFFLFIGLFFLSVLILAPSGLSPLEALGLAGAGLTGTGATAALFGLGDVGSLPVWAKAYCCILMIWGRVEVVAFLLVVQTTMHFFKHRW</sequence>
<name>E2ZCB9_9FIRM</name>
<evidence type="ECO:0000256" key="9">
    <source>
        <dbReference type="SAM" id="Phobius"/>
    </source>
</evidence>
<evidence type="ECO:0000256" key="1">
    <source>
        <dbReference type="ARBA" id="ARBA00004651"/>
    </source>
</evidence>
<evidence type="ECO:0000313" key="11">
    <source>
        <dbReference type="Proteomes" id="UP000003195"/>
    </source>
</evidence>
<feature type="transmembrane region" description="Helical" evidence="9">
    <location>
        <begin position="126"/>
        <end position="145"/>
    </location>
</feature>
<keyword evidence="8 9" id="KW-0472">Membrane</keyword>
<keyword evidence="3" id="KW-0813">Transport</keyword>
<gene>
    <name evidence="10" type="ORF">HMPREF9429_01291</name>
</gene>
<comment type="subcellular location">
    <subcellularLocation>
        <location evidence="1">Cell membrane</location>
        <topology evidence="1">Multi-pass membrane protein</topology>
    </subcellularLocation>
</comment>
<dbReference type="EMBL" id="AECS01000037">
    <property type="protein sequence ID" value="EFQ04106.1"/>
    <property type="molecule type" value="Genomic_DNA"/>
</dbReference>
<feature type="transmembrane region" description="Helical" evidence="9">
    <location>
        <begin position="385"/>
        <end position="404"/>
    </location>
</feature>
<dbReference type="Proteomes" id="UP000003195">
    <property type="component" value="Unassembled WGS sequence"/>
</dbReference>
<evidence type="ECO:0000256" key="8">
    <source>
        <dbReference type="ARBA" id="ARBA00023136"/>
    </source>
</evidence>
<organism evidence="10 11">
    <name type="scientific">Megasphaera micronuciformis F0359</name>
    <dbReference type="NCBI Taxonomy" id="706434"/>
    <lineage>
        <taxon>Bacteria</taxon>
        <taxon>Bacillati</taxon>
        <taxon>Bacillota</taxon>
        <taxon>Negativicutes</taxon>
        <taxon>Veillonellales</taxon>
        <taxon>Veillonellaceae</taxon>
        <taxon>Megasphaera</taxon>
    </lineage>
</organism>
<evidence type="ECO:0000256" key="2">
    <source>
        <dbReference type="ARBA" id="ARBA00009137"/>
    </source>
</evidence>
<evidence type="ECO:0000256" key="4">
    <source>
        <dbReference type="ARBA" id="ARBA00022475"/>
    </source>
</evidence>
<dbReference type="GO" id="GO:0030001">
    <property type="term" value="P:metal ion transport"/>
    <property type="evidence" value="ECO:0007669"/>
    <property type="project" value="UniProtKB-ARBA"/>
</dbReference>
<dbReference type="OrthoDB" id="9810952at2"/>
<dbReference type="Pfam" id="PF02386">
    <property type="entry name" value="TrkH"/>
    <property type="match status" value="1"/>
</dbReference>
<dbReference type="PANTHER" id="PTHR32024:SF2">
    <property type="entry name" value="TRK SYSTEM POTASSIUM UPTAKE PROTEIN TRKG-RELATED"/>
    <property type="match status" value="1"/>
</dbReference>
<comment type="caution">
    <text evidence="10">The sequence shown here is derived from an EMBL/GenBank/DDBJ whole genome shotgun (WGS) entry which is preliminary data.</text>
</comment>
<feature type="transmembrane region" description="Helical" evidence="9">
    <location>
        <begin position="297"/>
        <end position="317"/>
    </location>
</feature>
<feature type="transmembrane region" description="Helical" evidence="9">
    <location>
        <begin position="443"/>
        <end position="465"/>
    </location>
</feature>
<reference evidence="10 11" key="1">
    <citation type="submission" date="2010-08" db="EMBL/GenBank/DDBJ databases">
        <authorList>
            <person name="Weinstock G."/>
            <person name="Sodergren E."/>
            <person name="Clifton S."/>
            <person name="Fulton L."/>
            <person name="Fulton B."/>
            <person name="Courtney L."/>
            <person name="Fronick C."/>
            <person name="Harrison M."/>
            <person name="Strong C."/>
            <person name="Farmer C."/>
            <person name="Delahaunty K."/>
            <person name="Markovic C."/>
            <person name="Hall O."/>
            <person name="Minx P."/>
            <person name="Tomlinson C."/>
            <person name="Mitreva M."/>
            <person name="Hou S."/>
            <person name="Chen J."/>
            <person name="Wollam A."/>
            <person name="Pepin K.H."/>
            <person name="Johnson M."/>
            <person name="Bhonagiri V."/>
            <person name="Zhang X."/>
            <person name="Suruliraj S."/>
            <person name="Warren W."/>
            <person name="Chinwalla A."/>
            <person name="Mardis E.R."/>
            <person name="Wilson R.K."/>
        </authorList>
    </citation>
    <scope>NUCLEOTIDE SEQUENCE [LARGE SCALE GENOMIC DNA]</scope>
    <source>
        <strain evidence="10 11">F0359</strain>
    </source>
</reference>
<feature type="transmembrane region" description="Helical" evidence="9">
    <location>
        <begin position="324"/>
        <end position="349"/>
    </location>
</feature>